<feature type="signal peptide" evidence="1">
    <location>
        <begin position="1"/>
        <end position="21"/>
    </location>
</feature>
<dbReference type="InterPro" id="IPR004302">
    <property type="entry name" value="Cellulose/chitin-bd_N"/>
</dbReference>
<name>A0A1D2M9M1_ORCCI</name>
<reference evidence="3 4" key="1">
    <citation type="journal article" date="2016" name="Genome Biol. Evol.">
        <title>Gene Family Evolution Reflects Adaptation to Soil Environmental Stressors in the Genome of the Collembolan Orchesella cincta.</title>
        <authorList>
            <person name="Faddeeva-Vakhrusheva A."/>
            <person name="Derks M.F."/>
            <person name="Anvar S.Y."/>
            <person name="Agamennone V."/>
            <person name="Suring W."/>
            <person name="Smit S."/>
            <person name="van Straalen N.M."/>
            <person name="Roelofs D."/>
        </authorList>
    </citation>
    <scope>NUCLEOTIDE SEQUENCE [LARGE SCALE GENOMIC DNA]</scope>
    <source>
        <tissue evidence="3">Mixed pool</tissue>
    </source>
</reference>
<evidence type="ECO:0000313" key="4">
    <source>
        <dbReference type="Proteomes" id="UP000094527"/>
    </source>
</evidence>
<feature type="domain" description="Chitin-binding type-4" evidence="2">
    <location>
        <begin position="22"/>
        <end position="209"/>
    </location>
</feature>
<organism evidence="3 4">
    <name type="scientific">Orchesella cincta</name>
    <name type="common">Springtail</name>
    <name type="synonym">Podura cincta</name>
    <dbReference type="NCBI Taxonomy" id="48709"/>
    <lineage>
        <taxon>Eukaryota</taxon>
        <taxon>Metazoa</taxon>
        <taxon>Ecdysozoa</taxon>
        <taxon>Arthropoda</taxon>
        <taxon>Hexapoda</taxon>
        <taxon>Collembola</taxon>
        <taxon>Entomobryomorpha</taxon>
        <taxon>Entomobryoidea</taxon>
        <taxon>Orchesellidae</taxon>
        <taxon>Orchesellinae</taxon>
        <taxon>Orchesella</taxon>
    </lineage>
</organism>
<dbReference type="Pfam" id="PF03067">
    <property type="entry name" value="LPMO_10"/>
    <property type="match status" value="1"/>
</dbReference>
<gene>
    <name evidence="3" type="ORF">Ocin01_17043</name>
</gene>
<accession>A0A1D2M9M1</accession>
<keyword evidence="4" id="KW-1185">Reference proteome</keyword>
<keyword evidence="1" id="KW-0732">Signal</keyword>
<evidence type="ECO:0000313" key="3">
    <source>
        <dbReference type="EMBL" id="ODM89639.1"/>
    </source>
</evidence>
<dbReference type="EMBL" id="LJIJ01002484">
    <property type="protein sequence ID" value="ODM89639.1"/>
    <property type="molecule type" value="Genomic_DNA"/>
</dbReference>
<sequence length="212" mass="22928">MARFTIIALVSALVAIAQVTGHGRMMKPPNRSSIWRVPEFASQNPPPNYSDNELYCGGIHQADDPGTNCGVCGDRKSAAAPRDNEMNGKYYRGIITGRYTAGQVIDVEIDLTTAHKGNMEWRLCTNPSQETQACFNQHVLRLANGSGTKLPAGNSGIHRTQLRLPAGVRCNHCVLQWNYRAGNNWGDCGDGTSASGCGPQETFRGCSDISIS</sequence>
<evidence type="ECO:0000256" key="1">
    <source>
        <dbReference type="SAM" id="SignalP"/>
    </source>
</evidence>
<proteinExistence type="predicted"/>
<dbReference type="OMA" id="ERCVFQW"/>
<dbReference type="AlphaFoldDB" id="A0A1D2M9M1"/>
<evidence type="ECO:0000259" key="2">
    <source>
        <dbReference type="Pfam" id="PF03067"/>
    </source>
</evidence>
<dbReference type="Proteomes" id="UP000094527">
    <property type="component" value="Unassembled WGS sequence"/>
</dbReference>
<feature type="chain" id="PRO_5008903662" description="Chitin-binding type-4 domain-containing protein" evidence="1">
    <location>
        <begin position="22"/>
        <end position="212"/>
    </location>
</feature>
<dbReference type="OrthoDB" id="64893at2759"/>
<protein>
    <recommendedName>
        <fullName evidence="2">Chitin-binding type-4 domain-containing protein</fullName>
    </recommendedName>
</protein>
<comment type="caution">
    <text evidence="3">The sequence shown here is derived from an EMBL/GenBank/DDBJ whole genome shotgun (WGS) entry which is preliminary data.</text>
</comment>